<dbReference type="eggNOG" id="COG3600">
    <property type="taxonomic scope" value="Bacteria"/>
</dbReference>
<protein>
    <recommendedName>
        <fullName evidence="4">Antitoxin SocA-like Panacea domain-containing protein</fullName>
    </recommendedName>
</protein>
<dbReference type="PATRIC" id="fig|269796.9.peg.1707"/>
<name>Q2RTW5_RHORT</name>
<evidence type="ECO:0000313" key="2">
    <source>
        <dbReference type="EMBL" id="ABC22430.1"/>
    </source>
</evidence>
<evidence type="ECO:0000313" key="3">
    <source>
        <dbReference type="Proteomes" id="UP000001929"/>
    </source>
</evidence>
<reference evidence="2 3" key="1">
    <citation type="journal article" date="2011" name="Stand. Genomic Sci.">
        <title>Complete genome sequence of Rhodospirillum rubrum type strain (S1).</title>
        <authorList>
            <person name="Munk A.C."/>
            <person name="Copeland A."/>
            <person name="Lucas S."/>
            <person name="Lapidus A."/>
            <person name="Del Rio T.G."/>
            <person name="Barry K."/>
            <person name="Detter J.C."/>
            <person name="Hammon N."/>
            <person name="Israni S."/>
            <person name="Pitluck S."/>
            <person name="Brettin T."/>
            <person name="Bruce D."/>
            <person name="Han C."/>
            <person name="Tapia R."/>
            <person name="Gilna P."/>
            <person name="Schmutz J."/>
            <person name="Larimer F."/>
            <person name="Land M."/>
            <person name="Kyrpides N.C."/>
            <person name="Mavromatis K."/>
            <person name="Richardson P."/>
            <person name="Rohde M."/>
            <person name="Goker M."/>
            <person name="Klenk H.P."/>
            <person name="Zhang Y."/>
            <person name="Roberts G.P."/>
            <person name="Reslewic S."/>
            <person name="Schwartz D.C."/>
        </authorList>
    </citation>
    <scope>NUCLEOTIDE SEQUENCE [LARGE SCALE GENOMIC DNA]</scope>
    <source>
        <strain evidence="3">ATCC 11170 / ATH 1.1.1 / DSM 467 / LMG 4362 / NCIMB 8255 / S1</strain>
    </source>
</reference>
<dbReference type="STRING" id="269796.Rru_A1630"/>
<dbReference type="EnsemblBacteria" id="ABC22430">
    <property type="protein sequence ID" value="ABC22430"/>
    <property type="gene ID" value="Rru_A1630"/>
</dbReference>
<dbReference type="AlphaFoldDB" id="Q2RTW5"/>
<feature type="region of interest" description="Disordered" evidence="1">
    <location>
        <begin position="182"/>
        <end position="202"/>
    </location>
</feature>
<dbReference type="RefSeq" id="WP_011389320.1">
    <property type="nucleotide sequence ID" value="NC_007643.1"/>
</dbReference>
<dbReference type="EMBL" id="CP000230">
    <property type="protein sequence ID" value="ABC22430.1"/>
    <property type="molecule type" value="Genomic_DNA"/>
</dbReference>
<dbReference type="KEGG" id="rru:Rru_A1630"/>
<organism evidence="2 3">
    <name type="scientific">Rhodospirillum rubrum (strain ATCC 11170 / ATH 1.1.1 / DSM 467 / LMG 4362 / NCIMB 8255 / S1)</name>
    <dbReference type="NCBI Taxonomy" id="269796"/>
    <lineage>
        <taxon>Bacteria</taxon>
        <taxon>Pseudomonadati</taxon>
        <taxon>Pseudomonadota</taxon>
        <taxon>Alphaproteobacteria</taxon>
        <taxon>Rhodospirillales</taxon>
        <taxon>Rhodospirillaceae</taxon>
        <taxon>Rhodospirillum</taxon>
    </lineage>
</organism>
<dbReference type="Proteomes" id="UP000001929">
    <property type="component" value="Chromosome"/>
</dbReference>
<evidence type="ECO:0000256" key="1">
    <source>
        <dbReference type="SAM" id="MobiDB-lite"/>
    </source>
</evidence>
<dbReference type="HOGENOM" id="CLU_1432962_0_0_5"/>
<sequence>MASTRPPLVETTFDVANWFIDRALNDNEYLQPQKLHRLMFLAQAYFAVANNGQRLMPAIFIADAVGPLEPNIYRAFETQKAWITQEKMPEKATLFLDNIWRRFGGHSAEHLSKVIRKHPPYAEAFAEHPRSVITEEAMVAFYGNIRVDGPAGQRTAGGVAHSADAPALETVLRPRVMRSHKGKPVNVMPWMPRKGPPRDDNQ</sequence>
<gene>
    <name evidence="2" type="ordered locus">Rru_A1630</name>
</gene>
<accession>Q2RTW5</accession>
<evidence type="ECO:0008006" key="4">
    <source>
        <dbReference type="Google" id="ProtNLM"/>
    </source>
</evidence>
<proteinExistence type="predicted"/>
<keyword evidence="3" id="KW-1185">Reference proteome</keyword>